<name>V4MAK1_EUTSA</name>
<evidence type="ECO:0000313" key="1">
    <source>
        <dbReference type="EMBL" id="ESQ28206.1"/>
    </source>
</evidence>
<dbReference type="STRING" id="72664.V4MAK1"/>
<dbReference type="AlphaFoldDB" id="V4MAK1"/>
<protein>
    <recommendedName>
        <fullName evidence="3">DUF674 domain-containing protein</fullName>
    </recommendedName>
</protein>
<dbReference type="InterPro" id="IPR007750">
    <property type="entry name" value="DUF674"/>
</dbReference>
<proteinExistence type="predicted"/>
<feature type="non-terminal residue" evidence="1">
    <location>
        <position position="310"/>
    </location>
</feature>
<gene>
    <name evidence="1" type="ORF">EUTSA_v10019708mg</name>
</gene>
<dbReference type="eggNOG" id="ENOG502RI50">
    <property type="taxonomic scope" value="Eukaryota"/>
</dbReference>
<organism evidence="1 2">
    <name type="scientific">Eutrema salsugineum</name>
    <name type="common">Saltwater cress</name>
    <name type="synonym">Sisymbrium salsugineum</name>
    <dbReference type="NCBI Taxonomy" id="72664"/>
    <lineage>
        <taxon>Eukaryota</taxon>
        <taxon>Viridiplantae</taxon>
        <taxon>Streptophyta</taxon>
        <taxon>Embryophyta</taxon>
        <taxon>Tracheophyta</taxon>
        <taxon>Spermatophyta</taxon>
        <taxon>Magnoliopsida</taxon>
        <taxon>eudicotyledons</taxon>
        <taxon>Gunneridae</taxon>
        <taxon>Pentapetalae</taxon>
        <taxon>rosids</taxon>
        <taxon>malvids</taxon>
        <taxon>Brassicales</taxon>
        <taxon>Brassicaceae</taxon>
        <taxon>Eutremeae</taxon>
        <taxon>Eutrema</taxon>
    </lineage>
</organism>
<dbReference type="PANTHER" id="PTHR33103:SF56">
    <property type="entry name" value="DUF674 FAMILY PROTEIN"/>
    <property type="match status" value="1"/>
</dbReference>
<reference evidence="1 2" key="1">
    <citation type="journal article" date="2013" name="Front. Plant Sci.">
        <title>The Reference Genome of the Halophytic Plant Eutrema salsugineum.</title>
        <authorList>
            <person name="Yang R."/>
            <person name="Jarvis D.E."/>
            <person name="Chen H."/>
            <person name="Beilstein M.A."/>
            <person name="Grimwood J."/>
            <person name="Jenkins J."/>
            <person name="Shu S."/>
            <person name="Prochnik S."/>
            <person name="Xin M."/>
            <person name="Ma C."/>
            <person name="Schmutz J."/>
            <person name="Wing R.A."/>
            <person name="Mitchell-Olds T."/>
            <person name="Schumaker K.S."/>
            <person name="Wang X."/>
        </authorList>
    </citation>
    <scope>NUCLEOTIDE SEQUENCE [LARGE SCALE GENOMIC DNA]</scope>
</reference>
<dbReference type="OMA" id="LMDARIH"/>
<dbReference type="OrthoDB" id="2014278at2759"/>
<dbReference type="PANTHER" id="PTHR33103">
    <property type="entry name" value="OS01G0153900 PROTEIN"/>
    <property type="match status" value="1"/>
</dbReference>
<accession>V4MAK1</accession>
<dbReference type="Proteomes" id="UP000030689">
    <property type="component" value="Unassembled WGS sequence"/>
</dbReference>
<keyword evidence="2" id="KW-1185">Reference proteome</keyword>
<evidence type="ECO:0008006" key="3">
    <source>
        <dbReference type="Google" id="ProtNLM"/>
    </source>
</evidence>
<dbReference type="Pfam" id="PF05056">
    <property type="entry name" value="DUF674"/>
    <property type="match status" value="1"/>
</dbReference>
<dbReference type="EMBL" id="KI517953">
    <property type="protein sequence ID" value="ESQ28206.1"/>
    <property type="molecule type" value="Genomic_DNA"/>
</dbReference>
<evidence type="ECO:0000313" key="2">
    <source>
        <dbReference type="Proteomes" id="UP000030689"/>
    </source>
</evidence>
<dbReference type="Gramene" id="ESQ28206">
    <property type="protein sequence ID" value="ESQ28206"/>
    <property type="gene ID" value="EUTSA_v10019708mg"/>
</dbReference>
<dbReference type="KEGG" id="eus:EUTSA_v10019708mg"/>
<sequence>MAKSEKFSLKVLIDDKRNKVVFAEADQDFVDVLFSLLTLPMGKIVRLLENHKSLKTDVLGCFKNLHRSVADMGNDHFETNAWKSMLLHPISNKEFHCRNLKLNMSHADPNKMFTCPRYTCSSRAYSNFNTTRCTCGCLMSNQNCSPDVIPCNAYGVFVNCRSSFIVTDDLKVSENSIGVIMKVLNDLGYTGYSGLREVLLDVGYEEVLTLLGCLFTSEVPLTCAFLRKHCTTRMHKMLSPPALKSGDVVDAARACSVKVFVRKLDREVLYAECNEDLLDSLLSFLVLPLELACSLSNDNTILGCVGNLCR</sequence>